<feature type="transmembrane region" description="Helical" evidence="1">
    <location>
        <begin position="41"/>
        <end position="63"/>
    </location>
</feature>
<organism evidence="2 3">
    <name type="scientific">Hevea brasiliensis</name>
    <name type="common">Para rubber tree</name>
    <name type="synonym">Siphonia brasiliensis</name>
    <dbReference type="NCBI Taxonomy" id="3981"/>
    <lineage>
        <taxon>Eukaryota</taxon>
        <taxon>Viridiplantae</taxon>
        <taxon>Streptophyta</taxon>
        <taxon>Embryophyta</taxon>
        <taxon>Tracheophyta</taxon>
        <taxon>Spermatophyta</taxon>
        <taxon>Magnoliopsida</taxon>
        <taxon>eudicotyledons</taxon>
        <taxon>Gunneridae</taxon>
        <taxon>Pentapetalae</taxon>
        <taxon>rosids</taxon>
        <taxon>fabids</taxon>
        <taxon>Malpighiales</taxon>
        <taxon>Euphorbiaceae</taxon>
        <taxon>Crotonoideae</taxon>
        <taxon>Micrandreae</taxon>
        <taxon>Hevea</taxon>
    </lineage>
</organism>
<evidence type="ECO:0000313" key="2">
    <source>
        <dbReference type="EMBL" id="KAF2286226.1"/>
    </source>
</evidence>
<dbReference type="EMBL" id="JAAGAX010000017">
    <property type="protein sequence ID" value="KAF2286226.1"/>
    <property type="molecule type" value="Genomic_DNA"/>
</dbReference>
<keyword evidence="3" id="KW-1185">Reference proteome</keyword>
<sequence>MAQPRGEFKTVSPRLTLALMKGERWGWQECAAMARDDAVRAVAGLSLGMVPNLTIALLVRIVWSKTKQTSSPIPWLVAGLKDTVNGALGGLLKAAGLRFWFLH</sequence>
<gene>
    <name evidence="2" type="ORF">GH714_011957</name>
</gene>
<reference evidence="2 3" key="1">
    <citation type="journal article" date="2020" name="Mol. Plant">
        <title>The Chromosome-Based Rubber Tree Genome Provides New Insights into Spurge Genome Evolution and Rubber Biosynthesis.</title>
        <authorList>
            <person name="Liu J."/>
            <person name="Shi C."/>
            <person name="Shi C.C."/>
            <person name="Li W."/>
            <person name="Zhang Q.J."/>
            <person name="Zhang Y."/>
            <person name="Li K."/>
            <person name="Lu H.F."/>
            <person name="Shi C."/>
            <person name="Zhu S.T."/>
            <person name="Xiao Z.Y."/>
            <person name="Nan H."/>
            <person name="Yue Y."/>
            <person name="Zhu X.G."/>
            <person name="Wu Y."/>
            <person name="Hong X.N."/>
            <person name="Fan G.Y."/>
            <person name="Tong Y."/>
            <person name="Zhang D."/>
            <person name="Mao C.L."/>
            <person name="Liu Y.L."/>
            <person name="Hao S.J."/>
            <person name="Liu W.Q."/>
            <person name="Lv M.Q."/>
            <person name="Zhang H.B."/>
            <person name="Liu Y."/>
            <person name="Hu-Tang G.R."/>
            <person name="Wang J.P."/>
            <person name="Wang J.H."/>
            <person name="Sun Y.H."/>
            <person name="Ni S.B."/>
            <person name="Chen W.B."/>
            <person name="Zhang X.C."/>
            <person name="Jiao Y.N."/>
            <person name="Eichler E.E."/>
            <person name="Li G.H."/>
            <person name="Liu X."/>
            <person name="Gao L.Z."/>
        </authorList>
    </citation>
    <scope>NUCLEOTIDE SEQUENCE [LARGE SCALE GENOMIC DNA]</scope>
    <source>
        <strain evidence="3">cv. GT1</strain>
        <tissue evidence="2">Leaf</tissue>
    </source>
</reference>
<keyword evidence="1" id="KW-1133">Transmembrane helix</keyword>
<dbReference type="AlphaFoldDB" id="A0A6A6KDJ9"/>
<proteinExistence type="predicted"/>
<dbReference type="Proteomes" id="UP000467840">
    <property type="component" value="Chromosome 3"/>
</dbReference>
<keyword evidence="1" id="KW-0812">Transmembrane</keyword>
<protein>
    <submittedName>
        <fullName evidence="2">Uncharacterized protein</fullName>
    </submittedName>
</protein>
<keyword evidence="1" id="KW-0472">Membrane</keyword>
<evidence type="ECO:0000313" key="3">
    <source>
        <dbReference type="Proteomes" id="UP000467840"/>
    </source>
</evidence>
<accession>A0A6A6KDJ9</accession>
<comment type="caution">
    <text evidence="2">The sequence shown here is derived from an EMBL/GenBank/DDBJ whole genome shotgun (WGS) entry which is preliminary data.</text>
</comment>
<evidence type="ECO:0000256" key="1">
    <source>
        <dbReference type="SAM" id="Phobius"/>
    </source>
</evidence>
<name>A0A6A6KDJ9_HEVBR</name>